<name>A0A1Y2CV50_9FUNG</name>
<evidence type="ECO:0000313" key="1">
    <source>
        <dbReference type="EMBL" id="ORY50908.1"/>
    </source>
</evidence>
<reference evidence="1 2" key="1">
    <citation type="submission" date="2016-07" db="EMBL/GenBank/DDBJ databases">
        <title>Pervasive Adenine N6-methylation of Active Genes in Fungi.</title>
        <authorList>
            <consortium name="DOE Joint Genome Institute"/>
            <person name="Mondo S.J."/>
            <person name="Dannebaum R.O."/>
            <person name="Kuo R.C."/>
            <person name="Labutti K."/>
            <person name="Haridas S."/>
            <person name="Kuo A."/>
            <person name="Salamov A."/>
            <person name="Ahrendt S.R."/>
            <person name="Lipzen A."/>
            <person name="Sullivan W."/>
            <person name="Andreopoulos W.B."/>
            <person name="Clum A."/>
            <person name="Lindquist E."/>
            <person name="Daum C."/>
            <person name="Ramamoorthy G.K."/>
            <person name="Gryganskyi A."/>
            <person name="Culley D."/>
            <person name="Magnuson J.K."/>
            <person name="James T.Y."/>
            <person name="O'Malley M.A."/>
            <person name="Stajich J.E."/>
            <person name="Spatafora J.W."/>
            <person name="Visel A."/>
            <person name="Grigoriev I.V."/>
        </authorList>
    </citation>
    <scope>NUCLEOTIDE SEQUENCE [LARGE SCALE GENOMIC DNA]</scope>
    <source>
        <strain evidence="1 2">JEL800</strain>
    </source>
</reference>
<organism evidence="1 2">
    <name type="scientific">Rhizoclosmatium globosum</name>
    <dbReference type="NCBI Taxonomy" id="329046"/>
    <lineage>
        <taxon>Eukaryota</taxon>
        <taxon>Fungi</taxon>
        <taxon>Fungi incertae sedis</taxon>
        <taxon>Chytridiomycota</taxon>
        <taxon>Chytridiomycota incertae sedis</taxon>
        <taxon>Chytridiomycetes</taxon>
        <taxon>Chytridiales</taxon>
        <taxon>Chytriomycetaceae</taxon>
        <taxon>Rhizoclosmatium</taxon>
    </lineage>
</organism>
<dbReference type="Proteomes" id="UP000193642">
    <property type="component" value="Unassembled WGS sequence"/>
</dbReference>
<sequence length="265" mass="30324">MWQDKELWSCLWIHLSRPSSCTETGACAASVTLFCPCRFRTIVRKCAQVENAVLVTKQFLEENPGYDVTDLSLPRPSPVDADGNLWCTKECEEILKEENRTVDYAPEFVEYAERNFEFAKLISTAFSNLVNGSYKFHDFPPMKSAAQREFIEILSEFYEISTEIIEPEDPECNVIARKTSASSMFVLPPSFFLKTNFTISPHITIISAIELKRRGLLLFKKDNVEIKPEVDRKPRLARGFAKPMPVPQPEQVKLSNAFELLNIQE</sequence>
<accession>A0A1Y2CV50</accession>
<comment type="caution">
    <text evidence="1">The sequence shown here is derived from an EMBL/GenBank/DDBJ whole genome shotgun (WGS) entry which is preliminary data.</text>
</comment>
<evidence type="ECO:0008006" key="3">
    <source>
        <dbReference type="Google" id="ProtNLM"/>
    </source>
</evidence>
<protein>
    <recommendedName>
        <fullName evidence="3">R3H domain-containing protein</fullName>
    </recommendedName>
</protein>
<proteinExistence type="predicted"/>
<evidence type="ECO:0000313" key="2">
    <source>
        <dbReference type="Proteomes" id="UP000193642"/>
    </source>
</evidence>
<dbReference type="EMBL" id="MCGO01000006">
    <property type="protein sequence ID" value="ORY50908.1"/>
    <property type="molecule type" value="Genomic_DNA"/>
</dbReference>
<dbReference type="AlphaFoldDB" id="A0A1Y2CV50"/>
<dbReference type="OrthoDB" id="6512771at2759"/>
<keyword evidence="2" id="KW-1185">Reference proteome</keyword>
<gene>
    <name evidence="1" type="ORF">BCR33DRAFT_734084</name>
</gene>